<evidence type="ECO:0000256" key="4">
    <source>
        <dbReference type="SAM" id="MobiDB-lite"/>
    </source>
</evidence>
<dbReference type="GO" id="GO:0016757">
    <property type="term" value="F:glycosyltransferase activity"/>
    <property type="evidence" value="ECO:0007669"/>
    <property type="project" value="UniProtKB-KW"/>
</dbReference>
<evidence type="ECO:0000256" key="5">
    <source>
        <dbReference type="SAM" id="Phobius"/>
    </source>
</evidence>
<protein>
    <recommendedName>
        <fullName evidence="6">Glycosyltransferase 2-like domain-containing protein</fullName>
    </recommendedName>
</protein>
<evidence type="ECO:0000313" key="7">
    <source>
        <dbReference type="EMBL" id="CAA9520850.1"/>
    </source>
</evidence>
<organism evidence="7">
    <name type="scientific">uncultured Rubrobacteraceae bacterium</name>
    <dbReference type="NCBI Taxonomy" id="349277"/>
    <lineage>
        <taxon>Bacteria</taxon>
        <taxon>Bacillati</taxon>
        <taxon>Actinomycetota</taxon>
        <taxon>Rubrobacteria</taxon>
        <taxon>Rubrobacterales</taxon>
        <taxon>Rubrobacteraceae</taxon>
        <taxon>environmental samples</taxon>
    </lineage>
</organism>
<keyword evidence="5" id="KW-1133">Transmembrane helix</keyword>
<comment type="similarity">
    <text evidence="1">Belongs to the glycosyltransferase 2 family.</text>
</comment>
<dbReference type="PANTHER" id="PTHR43630:SF1">
    <property type="entry name" value="POLY-BETA-1,6-N-ACETYL-D-GLUCOSAMINE SYNTHASE"/>
    <property type="match status" value="1"/>
</dbReference>
<evidence type="ECO:0000256" key="3">
    <source>
        <dbReference type="ARBA" id="ARBA00022679"/>
    </source>
</evidence>
<dbReference type="PANTHER" id="PTHR43630">
    <property type="entry name" value="POLY-BETA-1,6-N-ACETYL-D-GLUCOSAMINE SYNTHASE"/>
    <property type="match status" value="1"/>
</dbReference>
<feature type="domain" description="Glycosyltransferase 2-like" evidence="6">
    <location>
        <begin position="57"/>
        <end position="212"/>
    </location>
</feature>
<dbReference type="InterPro" id="IPR001173">
    <property type="entry name" value="Glyco_trans_2-like"/>
</dbReference>
<keyword evidence="2" id="KW-0328">Glycosyltransferase</keyword>
<evidence type="ECO:0000256" key="2">
    <source>
        <dbReference type="ARBA" id="ARBA00022676"/>
    </source>
</evidence>
<keyword evidence="5" id="KW-0812">Transmembrane</keyword>
<evidence type="ECO:0000259" key="6">
    <source>
        <dbReference type="Pfam" id="PF13632"/>
    </source>
</evidence>
<gene>
    <name evidence="7" type="ORF">AVDCRST_MAG05-3602</name>
</gene>
<sequence length="299" mass="34498">MRVILRDPQRAVAVGSLIGINNGFEIEDGVVKRTGIPKEPVVALQLVEYLRSFLLNRLAWTRMNFMMVVSGAFAIYRRDVIIELGGFSRDFTCEDIEMTFRVHEAMRREGRPYRILSLPEAVSFTEAPHNWRNLYRQRHRWQRVICETFWAYRRMFLNPRYGAVGMVGMPYYLLGEVLPWVPEVAALVIIPLALSLGVFAWWPLVVFLGIFVLTNVLISVMGILLQDVGFRTLSPREIRRLILLSFVESFGYRQLLSWARLAGTIAFFRGEKGWQKFSRVERGSPSTKTPFGPDTEKTT</sequence>
<dbReference type="AlphaFoldDB" id="A0A6J4TDV3"/>
<feature type="transmembrane region" description="Helical" evidence="5">
    <location>
        <begin position="161"/>
        <end position="181"/>
    </location>
</feature>
<feature type="transmembrane region" description="Helical" evidence="5">
    <location>
        <begin position="201"/>
        <end position="225"/>
    </location>
</feature>
<dbReference type="SUPFAM" id="SSF53448">
    <property type="entry name" value="Nucleotide-diphospho-sugar transferases"/>
    <property type="match status" value="1"/>
</dbReference>
<name>A0A6J4TDV3_9ACTN</name>
<dbReference type="InterPro" id="IPR029044">
    <property type="entry name" value="Nucleotide-diphossugar_trans"/>
</dbReference>
<evidence type="ECO:0000256" key="1">
    <source>
        <dbReference type="ARBA" id="ARBA00006739"/>
    </source>
</evidence>
<keyword evidence="3" id="KW-0808">Transferase</keyword>
<dbReference type="Pfam" id="PF13632">
    <property type="entry name" value="Glyco_trans_2_3"/>
    <property type="match status" value="1"/>
</dbReference>
<dbReference type="Gene3D" id="3.90.550.10">
    <property type="entry name" value="Spore Coat Polysaccharide Biosynthesis Protein SpsA, Chain A"/>
    <property type="match status" value="1"/>
</dbReference>
<dbReference type="EMBL" id="CADCVM010000399">
    <property type="protein sequence ID" value="CAA9520850.1"/>
    <property type="molecule type" value="Genomic_DNA"/>
</dbReference>
<accession>A0A6J4TDV3</accession>
<feature type="region of interest" description="Disordered" evidence="4">
    <location>
        <begin position="279"/>
        <end position="299"/>
    </location>
</feature>
<keyword evidence="5" id="KW-0472">Membrane</keyword>
<reference evidence="7" key="1">
    <citation type="submission" date="2020-02" db="EMBL/GenBank/DDBJ databases">
        <authorList>
            <person name="Meier V. D."/>
        </authorList>
    </citation>
    <scope>NUCLEOTIDE SEQUENCE</scope>
    <source>
        <strain evidence="7">AVDCRST_MAG05</strain>
    </source>
</reference>
<proteinExistence type="inferred from homology"/>